<dbReference type="InterPro" id="IPR008948">
    <property type="entry name" value="L-Aspartase-like"/>
</dbReference>
<dbReference type="Gene3D" id="1.10.275.10">
    <property type="entry name" value="Fumarase/aspartase (N-terminal domain)"/>
    <property type="match status" value="1"/>
</dbReference>
<dbReference type="PANTHER" id="PTHR43814">
    <property type="entry name" value="ARGININOSUCCINATE LYASE"/>
    <property type="match status" value="1"/>
</dbReference>
<dbReference type="InterPro" id="IPR000362">
    <property type="entry name" value="Fumarate_lyase_fam"/>
</dbReference>
<dbReference type="PRINTS" id="PR00145">
    <property type="entry name" value="ARGSUCLYASE"/>
</dbReference>
<sequence>MPIKRMWGGRFEEAGDQLVNQFNASISFDQEMAQEDIEGSLAHVKMLKETQILSAEDADKIIAGLKKLRERLTSEGLPFSIDNEDIHMNIEALLTEEIGPVAGKLHTGRSRNDQVATDLHLYVKKRLPIIINELKKLQAELVDKAAENVETIMPGYTHMQHAQPISYGHYLMAYFQMFQRDVERFEFNQQHTDLSPLGAAALAGTTFPIDR</sequence>
<dbReference type="GO" id="GO:0005829">
    <property type="term" value="C:cytosol"/>
    <property type="evidence" value="ECO:0007669"/>
    <property type="project" value="TreeGrafter"/>
</dbReference>
<accession>A0A0U5FHU7</accession>
<dbReference type="PRINTS" id="PR00149">
    <property type="entry name" value="FUMRATELYASE"/>
</dbReference>
<evidence type="ECO:0000259" key="5">
    <source>
        <dbReference type="Pfam" id="PF00206"/>
    </source>
</evidence>
<proteinExistence type="predicted"/>
<comment type="pathway">
    <text evidence="1">Amino-acid biosynthesis; L-arginine biosynthesis; L-arginine from L-ornithine and carbamoyl phosphate: step 3/3.</text>
</comment>
<dbReference type="Pfam" id="PF00206">
    <property type="entry name" value="Lyase_1"/>
    <property type="match status" value="1"/>
</dbReference>
<name>A0A0U5FHU7_LIMRT</name>
<evidence type="ECO:0000256" key="4">
    <source>
        <dbReference type="ARBA" id="ARBA00023239"/>
    </source>
</evidence>
<dbReference type="PANTHER" id="PTHR43814:SF1">
    <property type="entry name" value="ARGININOSUCCINATE LYASE"/>
    <property type="match status" value="1"/>
</dbReference>
<organism evidence="6">
    <name type="scientific">Limosilactobacillus reuteri</name>
    <name type="common">Lactobacillus reuteri</name>
    <dbReference type="NCBI Taxonomy" id="1598"/>
    <lineage>
        <taxon>Bacteria</taxon>
        <taxon>Bacillati</taxon>
        <taxon>Bacillota</taxon>
        <taxon>Bacilli</taxon>
        <taxon>Lactobacillales</taxon>
        <taxon>Lactobacillaceae</taxon>
        <taxon>Limosilactobacillus</taxon>
    </lineage>
</organism>
<keyword evidence="3" id="KW-0055">Arginine biosynthesis</keyword>
<gene>
    <name evidence="6" type="ORF">LRLP16767_LRLP167_01464</name>
</gene>
<dbReference type="InterPro" id="IPR022761">
    <property type="entry name" value="Fumarate_lyase_N"/>
</dbReference>
<dbReference type="EC" id="4.3.2.1" evidence="2"/>
<reference evidence="6" key="1">
    <citation type="submission" date="2015-10" db="EMBL/GenBank/DDBJ databases">
        <authorList>
            <person name="Gilbert D.G."/>
        </authorList>
    </citation>
    <scope>NUCLEOTIDE SEQUENCE</scope>
    <source>
        <strain evidence="6">Lp167-67</strain>
    </source>
</reference>
<evidence type="ECO:0000256" key="3">
    <source>
        <dbReference type="ARBA" id="ARBA00022571"/>
    </source>
</evidence>
<dbReference type="InterPro" id="IPR009049">
    <property type="entry name" value="Argininosuccinate_lyase"/>
</dbReference>
<protein>
    <recommendedName>
        <fullName evidence="2">argininosuccinate lyase</fullName>
        <ecNumber evidence="2">4.3.2.1</ecNumber>
    </recommendedName>
</protein>
<evidence type="ECO:0000313" key="6">
    <source>
        <dbReference type="EMBL" id="CUR43665.1"/>
    </source>
</evidence>
<keyword evidence="3" id="KW-0028">Amino-acid biosynthesis</keyword>
<dbReference type="Gene3D" id="1.20.200.10">
    <property type="entry name" value="Fumarase/aspartase (Central domain)"/>
    <property type="match status" value="1"/>
</dbReference>
<dbReference type="GO" id="GO:0004056">
    <property type="term" value="F:argininosuccinate lyase activity"/>
    <property type="evidence" value="ECO:0007669"/>
    <property type="project" value="UniProtKB-EC"/>
</dbReference>
<dbReference type="FunFam" id="1.10.275.10:FF:000002">
    <property type="entry name" value="Argininosuccinate lyase"/>
    <property type="match status" value="1"/>
</dbReference>
<evidence type="ECO:0000256" key="2">
    <source>
        <dbReference type="ARBA" id="ARBA00012338"/>
    </source>
</evidence>
<dbReference type="InterPro" id="IPR024083">
    <property type="entry name" value="Fumarase/histidase_N"/>
</dbReference>
<dbReference type="SUPFAM" id="SSF48557">
    <property type="entry name" value="L-aspartase-like"/>
    <property type="match status" value="1"/>
</dbReference>
<feature type="domain" description="Fumarate lyase N-terminal" evidence="5">
    <location>
        <begin position="9"/>
        <end position="211"/>
    </location>
</feature>
<dbReference type="UniPathway" id="UPA00068">
    <property type="reaction ID" value="UER00114"/>
</dbReference>
<dbReference type="AlphaFoldDB" id="A0A0U5FHU7"/>
<dbReference type="GO" id="GO:0042450">
    <property type="term" value="P:L-arginine biosynthetic process via ornithine"/>
    <property type="evidence" value="ECO:0007669"/>
    <property type="project" value="InterPro"/>
</dbReference>
<evidence type="ECO:0000256" key="1">
    <source>
        <dbReference type="ARBA" id="ARBA00004941"/>
    </source>
</evidence>
<dbReference type="EMBL" id="LN887793">
    <property type="protein sequence ID" value="CUR43665.1"/>
    <property type="molecule type" value="Genomic_DNA"/>
</dbReference>
<keyword evidence="4 6" id="KW-0456">Lyase</keyword>